<sequence>MRQFHTDFQLRKYSRTTVDAYTVRDVGNAFGRLQALFPRHVAIAPWVSGGGKQHFFVVFETREEASAPAAQGDNEWQIIIVDRHQRNKPEIVLLSVMQKNGGWLCNPSFDIPLTGARDASMEGVLDTIQGWGIYA</sequence>
<dbReference type="EMBL" id="KN823257">
    <property type="protein sequence ID" value="KIO18825.1"/>
    <property type="molecule type" value="Genomic_DNA"/>
</dbReference>
<dbReference type="Proteomes" id="UP000054248">
    <property type="component" value="Unassembled WGS sequence"/>
</dbReference>
<dbReference type="AlphaFoldDB" id="A0A0C3PV93"/>
<reference evidence="2" key="2">
    <citation type="submission" date="2015-01" db="EMBL/GenBank/DDBJ databases">
        <title>Evolutionary Origins and Diversification of the Mycorrhizal Mutualists.</title>
        <authorList>
            <consortium name="DOE Joint Genome Institute"/>
            <consortium name="Mycorrhizal Genomics Consortium"/>
            <person name="Kohler A."/>
            <person name="Kuo A."/>
            <person name="Nagy L.G."/>
            <person name="Floudas D."/>
            <person name="Copeland A."/>
            <person name="Barry K.W."/>
            <person name="Cichocki N."/>
            <person name="Veneault-Fourrey C."/>
            <person name="LaButti K."/>
            <person name="Lindquist E.A."/>
            <person name="Lipzen A."/>
            <person name="Lundell T."/>
            <person name="Morin E."/>
            <person name="Murat C."/>
            <person name="Riley R."/>
            <person name="Ohm R."/>
            <person name="Sun H."/>
            <person name="Tunlid A."/>
            <person name="Henrissat B."/>
            <person name="Grigoriev I.V."/>
            <person name="Hibbett D.S."/>
            <person name="Martin F."/>
        </authorList>
    </citation>
    <scope>NUCLEOTIDE SEQUENCE [LARGE SCALE GENOMIC DNA]</scope>
    <source>
        <strain evidence="2">MUT 4182</strain>
    </source>
</reference>
<reference evidence="1 2" key="1">
    <citation type="submission" date="2014-04" db="EMBL/GenBank/DDBJ databases">
        <authorList>
            <consortium name="DOE Joint Genome Institute"/>
            <person name="Kuo A."/>
            <person name="Girlanda M."/>
            <person name="Perotto S."/>
            <person name="Kohler A."/>
            <person name="Nagy L.G."/>
            <person name="Floudas D."/>
            <person name="Copeland A."/>
            <person name="Barry K.W."/>
            <person name="Cichocki N."/>
            <person name="Veneault-Fourrey C."/>
            <person name="LaButti K."/>
            <person name="Lindquist E.A."/>
            <person name="Lipzen A."/>
            <person name="Lundell T."/>
            <person name="Morin E."/>
            <person name="Murat C."/>
            <person name="Sun H."/>
            <person name="Tunlid A."/>
            <person name="Henrissat B."/>
            <person name="Grigoriev I.V."/>
            <person name="Hibbett D.S."/>
            <person name="Martin F."/>
            <person name="Nordberg H.P."/>
            <person name="Cantor M.N."/>
            <person name="Hua S.X."/>
        </authorList>
    </citation>
    <scope>NUCLEOTIDE SEQUENCE [LARGE SCALE GENOMIC DNA]</scope>
    <source>
        <strain evidence="1 2">MUT 4182</strain>
    </source>
</reference>
<accession>A0A0C3PV93</accession>
<protein>
    <submittedName>
        <fullName evidence="1">Uncharacterized protein</fullName>
    </submittedName>
</protein>
<name>A0A0C3PV93_9AGAM</name>
<dbReference type="HOGENOM" id="CLU_1887281_0_0_1"/>
<keyword evidence="2" id="KW-1185">Reference proteome</keyword>
<proteinExistence type="predicted"/>
<gene>
    <name evidence="1" type="ORF">M407DRAFT_154781</name>
</gene>
<evidence type="ECO:0000313" key="2">
    <source>
        <dbReference type="Proteomes" id="UP000054248"/>
    </source>
</evidence>
<evidence type="ECO:0000313" key="1">
    <source>
        <dbReference type="EMBL" id="KIO18825.1"/>
    </source>
</evidence>
<organism evidence="1 2">
    <name type="scientific">Tulasnella calospora MUT 4182</name>
    <dbReference type="NCBI Taxonomy" id="1051891"/>
    <lineage>
        <taxon>Eukaryota</taxon>
        <taxon>Fungi</taxon>
        <taxon>Dikarya</taxon>
        <taxon>Basidiomycota</taxon>
        <taxon>Agaricomycotina</taxon>
        <taxon>Agaricomycetes</taxon>
        <taxon>Cantharellales</taxon>
        <taxon>Tulasnellaceae</taxon>
        <taxon>Tulasnella</taxon>
    </lineage>
</organism>